<dbReference type="OrthoDB" id="2182676at2"/>
<organism evidence="2 3">
    <name type="scientific">Metabacillus litoralis</name>
    <dbReference type="NCBI Taxonomy" id="152268"/>
    <lineage>
        <taxon>Bacteria</taxon>
        <taxon>Bacillati</taxon>
        <taxon>Bacillota</taxon>
        <taxon>Bacilli</taxon>
        <taxon>Bacillales</taxon>
        <taxon>Bacillaceae</taxon>
        <taxon>Metabacillus</taxon>
    </lineage>
</organism>
<reference evidence="3" key="1">
    <citation type="submission" date="2016-04" db="EMBL/GenBank/DDBJ databases">
        <authorList>
            <person name="Lyu Z."/>
            <person name="Lyu W."/>
        </authorList>
    </citation>
    <scope>NUCLEOTIDE SEQUENCE [LARGE SCALE GENOMIC DNA]</scope>
    <source>
        <strain evidence="3">C44</strain>
    </source>
</reference>
<keyword evidence="1" id="KW-1133">Transmembrane helix</keyword>
<evidence type="ECO:0000313" key="3">
    <source>
        <dbReference type="Proteomes" id="UP000078534"/>
    </source>
</evidence>
<accession>A0A179T858</accession>
<comment type="caution">
    <text evidence="2">The sequence shown here is derived from an EMBL/GenBank/DDBJ whole genome shotgun (WGS) entry which is preliminary data.</text>
</comment>
<dbReference type="EMBL" id="LWSG01000001">
    <property type="protein sequence ID" value="OAS89428.1"/>
    <property type="molecule type" value="Genomic_DNA"/>
</dbReference>
<keyword evidence="1" id="KW-0472">Membrane</keyword>
<dbReference type="RefSeq" id="WP_066325276.1">
    <property type="nucleotide sequence ID" value="NZ_LWSG01000001.1"/>
</dbReference>
<dbReference type="Pfam" id="PF04854">
    <property type="entry name" value="DUF624"/>
    <property type="match status" value="1"/>
</dbReference>
<dbReference type="AlphaFoldDB" id="A0A179T858"/>
<evidence type="ECO:0000256" key="1">
    <source>
        <dbReference type="SAM" id="Phobius"/>
    </source>
</evidence>
<keyword evidence="3" id="KW-1185">Reference proteome</keyword>
<feature type="transmembrane region" description="Helical" evidence="1">
    <location>
        <begin position="140"/>
        <end position="166"/>
    </location>
</feature>
<gene>
    <name evidence="2" type="ORF">A6K24_02420</name>
</gene>
<feature type="transmembrane region" description="Helical" evidence="1">
    <location>
        <begin position="172"/>
        <end position="190"/>
    </location>
</feature>
<evidence type="ECO:0000313" key="2">
    <source>
        <dbReference type="EMBL" id="OAS89428.1"/>
    </source>
</evidence>
<feature type="transmembrane region" description="Helical" evidence="1">
    <location>
        <begin position="72"/>
        <end position="90"/>
    </location>
</feature>
<keyword evidence="1" id="KW-0812">Transmembrane</keyword>
<feature type="transmembrane region" description="Helical" evidence="1">
    <location>
        <begin position="102"/>
        <end position="128"/>
    </location>
</feature>
<dbReference type="STRING" id="152268.A6K24_02420"/>
<proteinExistence type="predicted"/>
<name>A0A179T858_9BACI</name>
<sequence length="197" mass="22896">MNVMNGKFTRVMEILSNFFLLNLTWLLMCLPIVTIFPATAAMIGVVRQWILHDDTAVFSVFMKYFKENLKQSMVIGILWGFFAFILYMNFNVMVQLEAMKFILLPFLVLFSVLMVFTTVYIFPVMVHYRLNVFGIIRNSFLLSMSFLPTSLLAALVLFGIFVLFLWQPFTVFISFSVGGYLIFTLCNKVFTRKETLN</sequence>
<protein>
    <recommendedName>
        <fullName evidence="4">DUF624 domain-containing protein</fullName>
    </recommendedName>
</protein>
<dbReference type="InterPro" id="IPR006938">
    <property type="entry name" value="DUF624"/>
</dbReference>
<evidence type="ECO:0008006" key="4">
    <source>
        <dbReference type="Google" id="ProtNLM"/>
    </source>
</evidence>
<dbReference type="Proteomes" id="UP000078534">
    <property type="component" value="Unassembled WGS sequence"/>
</dbReference>
<feature type="transmembrane region" description="Helical" evidence="1">
    <location>
        <begin position="20"/>
        <end position="46"/>
    </location>
</feature>